<dbReference type="Pfam" id="PF18076">
    <property type="entry name" value="FGAR-AT_N"/>
    <property type="match status" value="1"/>
</dbReference>
<accession>A0A8H7ELX8</accession>
<dbReference type="NCBIfam" id="NF003672">
    <property type="entry name" value="PRK05297.1"/>
    <property type="match status" value="1"/>
</dbReference>
<evidence type="ECO:0000313" key="24">
    <source>
        <dbReference type="Proteomes" id="UP000596902"/>
    </source>
</evidence>
<dbReference type="RefSeq" id="XP_038790572.1">
    <property type="nucleotide sequence ID" value="XM_038927280.1"/>
</dbReference>
<keyword evidence="11" id="KW-0460">Magnesium</keyword>
<reference evidence="23" key="2">
    <citation type="submission" date="2020-08" db="EMBL/GenBank/DDBJ databases">
        <title>Draft Genome Sequence of Cumin Blight Pathogen Alternaria burnsii.</title>
        <authorList>
            <person name="Feng Z."/>
        </authorList>
    </citation>
    <scope>NUCLEOTIDE SEQUENCE</scope>
    <source>
        <strain evidence="23">CBS107.38</strain>
    </source>
</reference>
<dbReference type="CDD" id="cd01740">
    <property type="entry name" value="GATase1_FGAR_AT"/>
    <property type="match status" value="1"/>
</dbReference>
<evidence type="ECO:0000256" key="15">
    <source>
        <dbReference type="ARBA" id="ARBA00052585"/>
    </source>
</evidence>
<evidence type="ECO:0000259" key="18">
    <source>
        <dbReference type="Pfam" id="PF01266"/>
    </source>
</evidence>
<comment type="subcellular location">
    <subcellularLocation>
        <location evidence="1">Cytoplasm</location>
    </subcellularLocation>
</comment>
<keyword evidence="24" id="KW-1185">Reference proteome</keyword>
<keyword evidence="12" id="KW-0315">Glutamine amidotransferase</keyword>
<dbReference type="InterPro" id="IPR040707">
    <property type="entry name" value="FGAR-AT_N"/>
</dbReference>
<feature type="domain" description="FGAR-AT PurM N-terminal-like" evidence="22">
    <location>
        <begin position="687"/>
        <end position="849"/>
    </location>
</feature>
<dbReference type="PANTHER" id="PTHR10099:SF1">
    <property type="entry name" value="PHOSPHORIBOSYLFORMYLGLYCINAMIDINE SYNTHASE"/>
    <property type="match status" value="1"/>
</dbReference>
<evidence type="ECO:0000256" key="13">
    <source>
        <dbReference type="ARBA" id="ARBA00029823"/>
    </source>
</evidence>
<evidence type="ECO:0000256" key="12">
    <source>
        <dbReference type="ARBA" id="ARBA00022962"/>
    </source>
</evidence>
<dbReference type="InterPro" id="IPR010918">
    <property type="entry name" value="PurM-like_C_dom"/>
</dbReference>
<dbReference type="Pfam" id="PF13507">
    <property type="entry name" value="GATase_5"/>
    <property type="match status" value="1"/>
</dbReference>
<evidence type="ECO:0000256" key="6">
    <source>
        <dbReference type="ARBA" id="ARBA00022598"/>
    </source>
</evidence>
<dbReference type="NCBIfam" id="TIGR01735">
    <property type="entry name" value="FGAM_synt"/>
    <property type="match status" value="1"/>
</dbReference>
<feature type="domain" description="PurM-like C-terminal" evidence="19">
    <location>
        <begin position="459"/>
        <end position="615"/>
    </location>
</feature>
<dbReference type="InterPro" id="IPR041609">
    <property type="entry name" value="PurL_linker"/>
</dbReference>
<comment type="catalytic activity">
    <reaction evidence="15">
        <text>N(2)-formyl-N(1)-(5-phospho-beta-D-ribosyl)glycinamide + L-glutamine + ATP + H2O = 2-formamido-N(1)-(5-O-phospho-beta-D-ribosyl)acetamidine + L-glutamate + ADP + phosphate + H(+)</text>
        <dbReference type="Rhea" id="RHEA:17129"/>
        <dbReference type="ChEBI" id="CHEBI:15377"/>
        <dbReference type="ChEBI" id="CHEBI:15378"/>
        <dbReference type="ChEBI" id="CHEBI:29985"/>
        <dbReference type="ChEBI" id="CHEBI:30616"/>
        <dbReference type="ChEBI" id="CHEBI:43474"/>
        <dbReference type="ChEBI" id="CHEBI:58359"/>
        <dbReference type="ChEBI" id="CHEBI:147286"/>
        <dbReference type="ChEBI" id="CHEBI:147287"/>
        <dbReference type="ChEBI" id="CHEBI:456216"/>
        <dbReference type="EC" id="6.3.5.3"/>
    </reaction>
</comment>
<dbReference type="UniPathway" id="UPA00074">
    <property type="reaction ID" value="UER00128"/>
</dbReference>
<dbReference type="CDD" id="cd02203">
    <property type="entry name" value="PurL_repeat1"/>
    <property type="match status" value="1"/>
</dbReference>
<dbReference type="Gene3D" id="1.10.8.750">
    <property type="entry name" value="Phosphoribosylformylglycinamidine synthase, linker domain"/>
    <property type="match status" value="1"/>
</dbReference>
<feature type="domain" description="Phosphoribosylformylglycinamidine synthase linker" evidence="20">
    <location>
        <begin position="193"/>
        <end position="243"/>
    </location>
</feature>
<reference evidence="23" key="1">
    <citation type="submission" date="2020-01" db="EMBL/GenBank/DDBJ databases">
        <authorList>
            <person name="Feng Z.H.Z."/>
        </authorList>
    </citation>
    <scope>NUCLEOTIDE SEQUENCE</scope>
    <source>
        <strain evidence="23">CBS107.38</strain>
    </source>
</reference>
<dbReference type="Gene3D" id="3.50.50.60">
    <property type="entry name" value="FAD/NAD(P)-binding domain"/>
    <property type="match status" value="1"/>
</dbReference>
<dbReference type="CDD" id="cd02204">
    <property type="entry name" value="PurL_repeat2"/>
    <property type="match status" value="1"/>
</dbReference>
<dbReference type="InterPro" id="IPR055181">
    <property type="entry name" value="FGAR-AT_PurM_N-like"/>
</dbReference>
<dbReference type="SUPFAM" id="SSF56042">
    <property type="entry name" value="PurM C-terminal domain-like"/>
    <property type="match status" value="2"/>
</dbReference>
<dbReference type="SUPFAM" id="SSF52317">
    <property type="entry name" value="Class I glutamine amidotransferase-like"/>
    <property type="match status" value="1"/>
</dbReference>
<comment type="similarity">
    <text evidence="3">In the N-terminal section; belongs to the FGAMS family.</text>
</comment>
<dbReference type="Gene3D" id="3.30.1330.10">
    <property type="entry name" value="PurM-like, N-terminal domain"/>
    <property type="match status" value="2"/>
</dbReference>
<evidence type="ECO:0000256" key="7">
    <source>
        <dbReference type="ARBA" id="ARBA00022723"/>
    </source>
</evidence>
<dbReference type="InterPro" id="IPR036188">
    <property type="entry name" value="FAD/NAD-bd_sf"/>
</dbReference>
<comment type="pathway">
    <text evidence="2">Purine metabolism; IMP biosynthesis via de novo pathway; 5-amino-1-(5-phospho-D-ribosyl)imidazole from N(2)-formyl-N(1)-(5-phospho-D-ribosyl)glycinamide: step 1/2.</text>
</comment>
<dbReference type="GeneID" id="62200458"/>
<dbReference type="FunFam" id="3.30.1330.10:FF:000005">
    <property type="entry name" value="Phosphoribosylformylglycinamidine synthase"/>
    <property type="match status" value="1"/>
</dbReference>
<keyword evidence="8" id="KW-0547">Nucleotide-binding</keyword>
<organism evidence="23 24">
    <name type="scientific">Alternaria burnsii</name>
    <dbReference type="NCBI Taxonomy" id="1187904"/>
    <lineage>
        <taxon>Eukaryota</taxon>
        <taxon>Fungi</taxon>
        <taxon>Dikarya</taxon>
        <taxon>Ascomycota</taxon>
        <taxon>Pezizomycotina</taxon>
        <taxon>Dothideomycetes</taxon>
        <taxon>Pleosporomycetidae</taxon>
        <taxon>Pleosporales</taxon>
        <taxon>Pleosporineae</taxon>
        <taxon>Pleosporaceae</taxon>
        <taxon>Alternaria</taxon>
        <taxon>Alternaria sect. Alternaria</taxon>
    </lineage>
</organism>
<evidence type="ECO:0000256" key="10">
    <source>
        <dbReference type="ARBA" id="ARBA00022840"/>
    </source>
</evidence>
<dbReference type="Proteomes" id="UP000596902">
    <property type="component" value="Unassembled WGS sequence"/>
</dbReference>
<dbReference type="SMART" id="SM01211">
    <property type="entry name" value="GATase_5"/>
    <property type="match status" value="1"/>
</dbReference>
<proteinExistence type="inferred from homology"/>
<feature type="domain" description="PurM-like C-terminal" evidence="19">
    <location>
        <begin position="882"/>
        <end position="1017"/>
    </location>
</feature>
<dbReference type="InterPro" id="IPR036921">
    <property type="entry name" value="PurM-like_N_sf"/>
</dbReference>
<dbReference type="InterPro" id="IPR006076">
    <property type="entry name" value="FAD-dep_OxRdtase"/>
</dbReference>
<evidence type="ECO:0000256" key="2">
    <source>
        <dbReference type="ARBA" id="ARBA00004920"/>
    </source>
</evidence>
<evidence type="ECO:0000256" key="4">
    <source>
        <dbReference type="ARBA" id="ARBA00012747"/>
    </source>
</evidence>
<evidence type="ECO:0000256" key="14">
    <source>
        <dbReference type="ARBA" id="ARBA00032632"/>
    </source>
</evidence>
<evidence type="ECO:0000256" key="5">
    <source>
        <dbReference type="ARBA" id="ARBA00022490"/>
    </source>
</evidence>
<dbReference type="Pfam" id="PF02769">
    <property type="entry name" value="AIRS_C"/>
    <property type="match status" value="2"/>
</dbReference>
<dbReference type="GO" id="GO:0004642">
    <property type="term" value="F:phosphoribosylformylglycinamidine synthase activity"/>
    <property type="evidence" value="ECO:0007669"/>
    <property type="project" value="UniProtKB-EC"/>
</dbReference>
<dbReference type="GO" id="GO:0006189">
    <property type="term" value="P:'de novo' IMP biosynthetic process"/>
    <property type="evidence" value="ECO:0007669"/>
    <property type="project" value="UniProtKB-UniPathway"/>
</dbReference>
<dbReference type="FunFam" id="3.40.50.880:FF:000008">
    <property type="entry name" value="Phosphoribosylformylglycinamidine synthase"/>
    <property type="match status" value="1"/>
</dbReference>
<dbReference type="GO" id="GO:0046872">
    <property type="term" value="F:metal ion binding"/>
    <property type="evidence" value="ECO:0007669"/>
    <property type="project" value="UniProtKB-KW"/>
</dbReference>
<dbReference type="PANTHER" id="PTHR10099">
    <property type="entry name" value="PHOSPHORIBOSYLFORMYLGLYCINAMIDINE SYNTHASE"/>
    <property type="match status" value="1"/>
</dbReference>
<dbReference type="Pfam" id="PF18072">
    <property type="entry name" value="FGAR-AT_linker"/>
    <property type="match status" value="1"/>
</dbReference>
<dbReference type="EMBL" id="JAAABM010000002">
    <property type="protein sequence ID" value="KAF7680582.1"/>
    <property type="molecule type" value="Genomic_DNA"/>
</dbReference>
<dbReference type="FunFam" id="3.90.650.10:FF:000005">
    <property type="entry name" value="Phosphoribosylformylglycinamidine synthase"/>
    <property type="match status" value="1"/>
</dbReference>
<dbReference type="Gene3D" id="3.40.50.880">
    <property type="match status" value="1"/>
</dbReference>
<evidence type="ECO:0000256" key="16">
    <source>
        <dbReference type="ARBA" id="ARBA00057317"/>
    </source>
</evidence>
<gene>
    <name evidence="23" type="ORF">GT037_002233</name>
</gene>
<evidence type="ECO:0000256" key="8">
    <source>
        <dbReference type="ARBA" id="ARBA00022741"/>
    </source>
</evidence>
<evidence type="ECO:0000313" key="23">
    <source>
        <dbReference type="EMBL" id="KAF7680582.1"/>
    </source>
</evidence>
<sequence>MASNEDPYLILPGSSAYSDFRLQRLAQAIGAKEVRSLWVHFVNPLKQLSDDELKTLQQLLHYGEYPSSDDRLSQALLDAVHRGGEARDANTVLFYVCPRAGTISPWSSLASMIARTCTLENAVKRVERGMVIAATFDRTLEADEIPNRDHLYDRMTQTISRTAPNLDAIFGESEPAQATTIKFDEYNSAHAALDHANRELGLAMDKSEIDYLVEAYTQELKRGPVDVELFMFAQVNSEHCRHKQFNADFTVDGMRKSMSLFGMIRNTHQKHPNHVVSAYSDNAAVLNGEEASFWAPNDLTGEWHGTKETVHILCKVETHNHPTAVSPFPGAATGSGGEIRDEGAVGRGSKPKAGLAGFTVSDLNIEGFERPWELKDVGKPSHIASAQDIMLEAPIGSAQFNNEFGRPCTTGYFRTMLMRVFTNEKESELRGYHKPIMLAGGVGTVRPQHALKDPDVVPAGSHLLVIGGPAMLIGLGGGAASSIQSGEGKVDLDFASVQRGNPEVQRRAQEVIDACRSMGDKNPILFIHDVGAGGLSNALPELVHDSGLGAIFELREIDNVDKSMSPLQIWCCEAQERYVLAVSPDQLDLFKRICHRERCGYSVVGKATKEQRLVLNDRDSKENPTPIDLPMATLFGKPPKMSRIVESRKLRLPAFDSSLSMYIPDTPKDGLIAEAVDRVLTLPAVGSKSFLITIGDRTVGGLTARDQMVGKWQTPVADVSVTATSLLAGVKTGEAMTMGEKPTLALISPAASARMAVAESLMNIAAASLFDRLARVRLSANWMSASSHPGEGAALYEAVEAIGMDLCPKLGISIPVGKDSMSMKMKWSDNGEAKEVTAPMSLVITAFAPVNRIDRTWTPALERVEDVGETILMFVDLAAGKKHMGGSALAQTFGQVGDEAPDVYDADIIKDYFDAIEQLHDSGIVLAYHDRSDGGLFTTLTEMAFAGRCGVEIMLDGVAASSEPKDVLETLFNEELGAVFQVRKKDEVAFNRCFATCGPPPGMIKKIGRVAEAPKQDVSFYVGTQCVYRNSRQKLQQRWAETSYRMQKLRDNPVCADTEFKNILDDKDPGLSYNLTFKPAENILPFMSNLKSPFTAKPRVAILREEGVNGQAEMAFAFHQAGFTAIDVHMTDIISSRVSLAGFVGLAACGGFSYGDVLGAGQGWAKSVLLHPNTRKEFQTFFNRPDTFALGVCNGCQFMSKLKELIPGAELWPSFERNASEQYEARVCMVEVLDPKGPNTPPSVFLHGMAGSKLPIVTAHGEGRAHFSNSASSVSSPQTLYNENLVSLRYVDNYGKQTETYPYNPNGSPMGITGVRSTDGRVLALMPHPERTILKEVGSYIPRDTEGWVLKALSTEFNQALKRASQPPGLPRPKSSQPYWLNDPPYPELVNVSSPELPQTADVAIIGSGIAGAAVARSLLHERRRRNICTNEKVIVFDARQLCSGATARNGGHIKPSIYESFSRLSKLFPKDRAAALARFQSLHIDCLIELCQSEGINAAEARRVETVDLFLDEQSFSKAVADVDELKRWLPEIEIAVWNRNQAHEKFGVNNSVVGALSYQAGAIWAYRFVASIWRGILDEFSHSLSVETNTPVESISVPKDAPEGFPYALQTTRGNVFVRHVVHATNAFASQLVPGLRSKIVGARAHMSAQQPGQSFAYADGVHSWGVVYGEGFDYVTQRPSAAGDSKGDLMVGGGFLRSLKQGIDQVGRYDDGPPLDPLTTTHIAGIFPAIFHPNWGVGAELKQTWSGIIGLTGDSLPLVGRLDTKLTGRDTRQRKRTSSDKDQCGEWITAGFSGEGMVWAWLSGAALGIMIAGSEDHELSKVPGRPGGKLAEWFPKELIVSHERIRSADVSNLASQS</sequence>
<evidence type="ECO:0000259" key="21">
    <source>
        <dbReference type="Pfam" id="PF18076"/>
    </source>
</evidence>
<dbReference type="FunFam" id="3.90.650.10:FF:000002">
    <property type="entry name" value="Phosphoribosylformylglycinamidine synthase"/>
    <property type="match status" value="1"/>
</dbReference>
<dbReference type="InterPro" id="IPR036676">
    <property type="entry name" value="PurM-like_C_sf"/>
</dbReference>
<keyword evidence="7" id="KW-0479">Metal-binding</keyword>
<name>A0A8H7ELX8_9PLEO</name>
<evidence type="ECO:0000256" key="17">
    <source>
        <dbReference type="ARBA" id="ARBA00071729"/>
    </source>
</evidence>
<comment type="function">
    <text evidence="16">Phosphoribosylformylglycinamidine synthase involved in the purines biosynthetic pathway. Catalyzes the ATP-dependent conversion of formylglycinamide ribonucleotide (FGAR) and glutamine to yield formylglycinamidine ribonucleotide (FGAM) and glutamate.</text>
</comment>
<dbReference type="EC" id="6.3.5.3" evidence="4"/>
<evidence type="ECO:0000256" key="11">
    <source>
        <dbReference type="ARBA" id="ARBA00022842"/>
    </source>
</evidence>
<keyword evidence="6" id="KW-0436">Ligase</keyword>
<dbReference type="Gene3D" id="3.90.650.10">
    <property type="entry name" value="PurM-like C-terminal domain"/>
    <property type="match status" value="2"/>
</dbReference>
<dbReference type="SUPFAM" id="SSF109736">
    <property type="entry name" value="FGAM synthase PurL, linker domain"/>
    <property type="match status" value="1"/>
</dbReference>
<keyword evidence="5" id="KW-0963">Cytoplasm</keyword>
<dbReference type="HAMAP" id="MF_00419">
    <property type="entry name" value="PurL_1"/>
    <property type="match status" value="1"/>
</dbReference>
<evidence type="ECO:0000256" key="1">
    <source>
        <dbReference type="ARBA" id="ARBA00004496"/>
    </source>
</evidence>
<feature type="domain" description="FAD dependent oxidoreductase" evidence="18">
    <location>
        <begin position="1402"/>
        <end position="1810"/>
    </location>
</feature>
<dbReference type="Pfam" id="PF22689">
    <property type="entry name" value="FGAR-AT_PurM_N-like"/>
    <property type="match status" value="1"/>
</dbReference>
<dbReference type="FunFam" id="3.30.1330.10:FF:000002">
    <property type="entry name" value="Phosphoribosylformylglycinamidine synthase"/>
    <property type="match status" value="1"/>
</dbReference>
<dbReference type="InterPro" id="IPR029062">
    <property type="entry name" value="Class_I_gatase-like"/>
</dbReference>
<comment type="caution">
    <text evidence="23">The sequence shown here is derived from an EMBL/GenBank/DDBJ whole genome shotgun (WGS) entry which is preliminary data.</text>
</comment>
<evidence type="ECO:0000259" key="22">
    <source>
        <dbReference type="Pfam" id="PF22689"/>
    </source>
</evidence>
<dbReference type="SUPFAM" id="SSF82697">
    <property type="entry name" value="PurS-like"/>
    <property type="match status" value="1"/>
</dbReference>
<evidence type="ECO:0000259" key="20">
    <source>
        <dbReference type="Pfam" id="PF18072"/>
    </source>
</evidence>
<evidence type="ECO:0000256" key="9">
    <source>
        <dbReference type="ARBA" id="ARBA00022755"/>
    </source>
</evidence>
<evidence type="ECO:0000259" key="19">
    <source>
        <dbReference type="Pfam" id="PF02769"/>
    </source>
</evidence>
<dbReference type="InterPro" id="IPR010073">
    <property type="entry name" value="PurL_large"/>
</dbReference>
<dbReference type="GO" id="GO:0005524">
    <property type="term" value="F:ATP binding"/>
    <property type="evidence" value="ECO:0007669"/>
    <property type="project" value="UniProtKB-KW"/>
</dbReference>
<dbReference type="GO" id="GO:0005737">
    <property type="term" value="C:cytoplasm"/>
    <property type="evidence" value="ECO:0007669"/>
    <property type="project" value="UniProtKB-SubCell"/>
</dbReference>
<dbReference type="SUPFAM" id="SSF51905">
    <property type="entry name" value="FAD/NAD(P)-binding domain"/>
    <property type="match status" value="1"/>
</dbReference>
<dbReference type="SUPFAM" id="SSF55326">
    <property type="entry name" value="PurM N-terminal domain-like"/>
    <property type="match status" value="2"/>
</dbReference>
<dbReference type="Pfam" id="PF01266">
    <property type="entry name" value="DAO"/>
    <property type="match status" value="1"/>
</dbReference>
<keyword evidence="9" id="KW-0658">Purine biosynthesis</keyword>
<feature type="domain" description="Phosphoribosylformylglycinamidine synthase N-terminal" evidence="21">
    <location>
        <begin position="38"/>
        <end position="170"/>
    </location>
</feature>
<keyword evidence="10" id="KW-0067">ATP-binding</keyword>
<dbReference type="Gene3D" id="3.30.9.10">
    <property type="entry name" value="D-Amino Acid Oxidase, subunit A, domain 2"/>
    <property type="match status" value="1"/>
</dbReference>
<evidence type="ECO:0000256" key="3">
    <source>
        <dbReference type="ARBA" id="ARBA00008608"/>
    </source>
</evidence>
<dbReference type="PROSITE" id="PS51273">
    <property type="entry name" value="GATASE_TYPE_1"/>
    <property type="match status" value="1"/>
</dbReference>
<dbReference type="InterPro" id="IPR036604">
    <property type="entry name" value="PurS-like_sf"/>
</dbReference>
<protein>
    <recommendedName>
        <fullName evidence="17">Phosphoribosylformylglycinamidine synthase</fullName>
        <ecNumber evidence="4">6.3.5.3</ecNumber>
    </recommendedName>
    <alternativeName>
        <fullName evidence="14">Formylglycinamide ribonucleotide amidotransferase</fullName>
    </alternativeName>
    <alternativeName>
        <fullName evidence="13">Formylglycinamide ribotide amidotransferase</fullName>
    </alternativeName>
</protein>